<gene>
    <name evidence="3" type="ORF">HMPREF0551_0034</name>
</gene>
<feature type="region of interest" description="Disordered" evidence="1">
    <location>
        <begin position="118"/>
        <end position="147"/>
    </location>
</feature>
<dbReference type="CDD" id="cd00060">
    <property type="entry name" value="FHA"/>
    <property type="match status" value="2"/>
</dbReference>
<dbReference type="EMBL" id="AEQP01000001">
    <property type="protein sequence ID" value="EFV95851.1"/>
    <property type="molecule type" value="Genomic_DNA"/>
</dbReference>
<comment type="caution">
    <text evidence="3">The sequence shown here is derived from an EMBL/GenBank/DDBJ whole genome shotgun (WGS) entry which is preliminary data.</text>
</comment>
<sequence>MQMGADHQDGEMQQQGSRYGQLVLSAAGQPLRTYWLTQTRTVIGRRATNTLVLDDLTVSGEHAVLMAGQQDVVIQDLGSRNGTLVNGAPVARALLNDGDSIDIGIYRLVYRRAGTIGPTDAHEQGAPSGSAQPPDASGHDASSRDASVSDTFPLLSMGDTAFLLDRLAPDFPLFQTPGAPNPSASLPPVDPSSLPPSGTPDSRRGGTSSLSGTPSEPPRVPGRLPPLSGGSQQPASQQSVSQQPGIFSSPLPPAPEEGGPAGFIEGFNRAPRLPPTPMQGQAALPPAMLPHAPPPMPRARPALDRPADFQGVSLRFLGGHDAGRLLIIDRPIVSIRNGCGQVAVVTNRNGNFFLTHVEGSAYPMVNGESIGLGAHPLRNHDLIELSGTIIQFSQSPAGSQPPSGPPR</sequence>
<dbReference type="InterPro" id="IPR008984">
    <property type="entry name" value="SMAD_FHA_dom_sf"/>
</dbReference>
<dbReference type="HOGENOM" id="CLU_675769_0_0_4"/>
<feature type="domain" description="FHA" evidence="2">
    <location>
        <begin position="41"/>
        <end position="90"/>
    </location>
</feature>
<feature type="region of interest" description="Disordered" evidence="1">
    <location>
        <begin position="174"/>
        <end position="301"/>
    </location>
</feature>
<reference evidence="3 4" key="1">
    <citation type="submission" date="2010-12" db="EMBL/GenBank/DDBJ databases">
        <authorList>
            <person name="Muzny D."/>
            <person name="Qin X."/>
            <person name="Deng J."/>
            <person name="Jiang H."/>
            <person name="Liu Y."/>
            <person name="Qu J."/>
            <person name="Song X.-Z."/>
            <person name="Zhang L."/>
            <person name="Thornton R."/>
            <person name="Coyle M."/>
            <person name="Francisco L."/>
            <person name="Jackson L."/>
            <person name="Javaid M."/>
            <person name="Korchina V."/>
            <person name="Kovar C."/>
            <person name="Mata R."/>
            <person name="Mathew T."/>
            <person name="Ngo R."/>
            <person name="Nguyen L."/>
            <person name="Nguyen N."/>
            <person name="Okwuonu G."/>
            <person name="Ongeri F."/>
            <person name="Pham C."/>
            <person name="Simmons D."/>
            <person name="Wilczek-Boney K."/>
            <person name="Hale W."/>
            <person name="Jakkamsetti A."/>
            <person name="Pham P."/>
            <person name="Ruth R."/>
            <person name="San Lucas F."/>
            <person name="Warren J."/>
            <person name="Zhang J."/>
            <person name="Zhao Z."/>
            <person name="Zhou C."/>
            <person name="Zhu D."/>
            <person name="Lee S."/>
            <person name="Bess C."/>
            <person name="Blankenburg K."/>
            <person name="Forbes L."/>
            <person name="Fu Q."/>
            <person name="Gubbala S."/>
            <person name="Hirani K."/>
            <person name="Jayaseelan J.C."/>
            <person name="Lara F."/>
            <person name="Munidasa M."/>
            <person name="Palculict T."/>
            <person name="Patil S."/>
            <person name="Pu L.-L."/>
            <person name="Saada N."/>
            <person name="Tang L."/>
            <person name="Weissenberger G."/>
            <person name="Zhu Y."/>
            <person name="Hemphill L."/>
            <person name="Shang Y."/>
            <person name="Youmans B."/>
            <person name="Ayvaz T."/>
            <person name="Ross M."/>
            <person name="Santibanez J."/>
            <person name="Aqrawi P."/>
            <person name="Gross S."/>
            <person name="Joshi V."/>
            <person name="Fowler G."/>
            <person name="Nazareth L."/>
            <person name="Reid J."/>
            <person name="Worley K."/>
            <person name="Petrosino J."/>
            <person name="Highlander S."/>
            <person name="Gibbs R."/>
        </authorList>
    </citation>
    <scope>NUCLEOTIDE SEQUENCE [LARGE SCALE GENOMIC DNA]</scope>
    <source>
        <strain evidence="3 4">ATCC 51599</strain>
    </source>
</reference>
<dbReference type="Gene3D" id="2.60.200.20">
    <property type="match status" value="1"/>
</dbReference>
<dbReference type="Pfam" id="PF00498">
    <property type="entry name" value="FHA"/>
    <property type="match status" value="1"/>
</dbReference>
<feature type="compositionally biased region" description="Low complexity" evidence="1">
    <location>
        <begin position="256"/>
        <end position="267"/>
    </location>
</feature>
<feature type="compositionally biased region" description="Low complexity" evidence="1">
    <location>
        <begin position="225"/>
        <end position="245"/>
    </location>
</feature>
<protein>
    <submittedName>
        <fullName evidence="3">FHA domain protein</fullName>
    </submittedName>
</protein>
<dbReference type="Proteomes" id="UP000011021">
    <property type="component" value="Unassembled WGS sequence"/>
</dbReference>
<organism evidence="3 4">
    <name type="scientific">Lautropia mirabilis ATCC 51599</name>
    <dbReference type="NCBI Taxonomy" id="887898"/>
    <lineage>
        <taxon>Bacteria</taxon>
        <taxon>Pseudomonadati</taxon>
        <taxon>Pseudomonadota</taxon>
        <taxon>Betaproteobacteria</taxon>
        <taxon>Burkholderiales</taxon>
        <taxon>Burkholderiaceae</taxon>
        <taxon>Lautropia</taxon>
    </lineage>
</organism>
<dbReference type="AlphaFoldDB" id="E7RU68"/>
<evidence type="ECO:0000313" key="4">
    <source>
        <dbReference type="Proteomes" id="UP000011021"/>
    </source>
</evidence>
<dbReference type="SUPFAM" id="SSF49879">
    <property type="entry name" value="SMAD/FHA domain"/>
    <property type="match status" value="1"/>
</dbReference>
<accession>E7RU68</accession>
<feature type="compositionally biased region" description="Pro residues" evidence="1">
    <location>
        <begin position="287"/>
        <end position="298"/>
    </location>
</feature>
<dbReference type="InterPro" id="IPR050923">
    <property type="entry name" value="Cell_Proc_Reg/RNA_Proc"/>
</dbReference>
<dbReference type="PROSITE" id="PS50006">
    <property type="entry name" value="FHA_DOMAIN"/>
    <property type="match status" value="1"/>
</dbReference>
<evidence type="ECO:0000313" key="3">
    <source>
        <dbReference type="EMBL" id="EFV95851.1"/>
    </source>
</evidence>
<dbReference type="InterPro" id="IPR000253">
    <property type="entry name" value="FHA_dom"/>
</dbReference>
<feature type="compositionally biased region" description="Pro residues" evidence="1">
    <location>
        <begin position="188"/>
        <end position="198"/>
    </location>
</feature>
<evidence type="ECO:0000256" key="1">
    <source>
        <dbReference type="SAM" id="MobiDB-lite"/>
    </source>
</evidence>
<dbReference type="SMART" id="SM00240">
    <property type="entry name" value="FHA"/>
    <property type="match status" value="1"/>
</dbReference>
<name>E7RU68_9BURK</name>
<feature type="compositionally biased region" description="Pro residues" evidence="1">
    <location>
        <begin position="215"/>
        <end position="224"/>
    </location>
</feature>
<dbReference type="STRING" id="887898.HMPREF0551_0034"/>
<proteinExistence type="predicted"/>
<feature type="compositionally biased region" description="Low complexity" evidence="1">
    <location>
        <begin position="205"/>
        <end position="214"/>
    </location>
</feature>
<keyword evidence="4" id="KW-1185">Reference proteome</keyword>
<dbReference type="eggNOG" id="COG1716">
    <property type="taxonomic scope" value="Bacteria"/>
</dbReference>
<dbReference type="PANTHER" id="PTHR23308">
    <property type="entry name" value="NUCLEAR INHIBITOR OF PROTEIN PHOSPHATASE-1"/>
    <property type="match status" value="1"/>
</dbReference>
<evidence type="ECO:0000259" key="2">
    <source>
        <dbReference type="PROSITE" id="PS50006"/>
    </source>
</evidence>